<organism evidence="2">
    <name type="scientific">metagenome</name>
    <dbReference type="NCBI Taxonomy" id="256318"/>
    <lineage>
        <taxon>unclassified sequences</taxon>
        <taxon>metagenomes</taxon>
    </lineage>
</organism>
<accession>A0A380TIU7</accession>
<gene>
    <name evidence="2" type="ORF">DF3PB_6040003</name>
</gene>
<dbReference type="InterPro" id="IPR003812">
    <property type="entry name" value="Fido"/>
</dbReference>
<dbReference type="InterPro" id="IPR040198">
    <property type="entry name" value="Fido_containing"/>
</dbReference>
<dbReference type="EMBL" id="UIDG01000562">
    <property type="protein sequence ID" value="SUS08226.1"/>
    <property type="molecule type" value="Genomic_DNA"/>
</dbReference>
<dbReference type="InterPro" id="IPR036388">
    <property type="entry name" value="WH-like_DNA-bd_sf"/>
</dbReference>
<protein>
    <submittedName>
        <fullName evidence="2">Cell filamentation protein Fic</fullName>
    </submittedName>
</protein>
<dbReference type="InterPro" id="IPR036597">
    <property type="entry name" value="Fido-like_dom_sf"/>
</dbReference>
<sequence length="382" mass="43292">MLYTYRSLATDEWHALDKVAEMRYQLRYAVVQEPRRWTGLLARITRARALRTSNSIEGINVSAEDAMAAVDNEDPAEADKPSWQAVLGYQAAMDYILQRCRDSRFRFTKDVILAVHFMISQHDLQANPGNFRLGWVGVRNSHTGEIVHEGVDRDQLEPLVDELIDYMNSNQVESVMLKAAMAHLNLALLHPFSDGNGRTARCLQTAVLASEGIVAPIFSSIEEYIGRNQQEYYDVLAQVGGGGWHPERDCKPWVRYCITGHYRQAQTLLRRTKEIEHLYEELLQIVRRNGLPERTTLGLLEAAIGHRVRNASYRVSADVSNNLASRDLKALVDSGLLVAEGEKRGRYYIASVEIKALRARTRLLKRLDDPFAIPESAQPSLF</sequence>
<proteinExistence type="predicted"/>
<dbReference type="Gene3D" id="1.10.10.10">
    <property type="entry name" value="Winged helix-like DNA-binding domain superfamily/Winged helix DNA-binding domain"/>
    <property type="match status" value="1"/>
</dbReference>
<dbReference type="PROSITE" id="PS51459">
    <property type="entry name" value="FIDO"/>
    <property type="match status" value="1"/>
</dbReference>
<dbReference type="Pfam" id="PF02661">
    <property type="entry name" value="Fic"/>
    <property type="match status" value="1"/>
</dbReference>
<name>A0A380TIU7_9ZZZZ</name>
<evidence type="ECO:0000259" key="1">
    <source>
        <dbReference type="PROSITE" id="PS51459"/>
    </source>
</evidence>
<reference evidence="2" key="1">
    <citation type="submission" date="2018-07" db="EMBL/GenBank/DDBJ databases">
        <authorList>
            <person name="Quirk P.G."/>
            <person name="Krulwich T.A."/>
        </authorList>
    </citation>
    <scope>NUCLEOTIDE SEQUENCE</scope>
</reference>
<dbReference type="SUPFAM" id="SSF140931">
    <property type="entry name" value="Fic-like"/>
    <property type="match status" value="1"/>
</dbReference>
<feature type="domain" description="Fido" evidence="1">
    <location>
        <begin position="107"/>
        <end position="259"/>
    </location>
</feature>
<dbReference type="Gene3D" id="1.10.3290.10">
    <property type="entry name" value="Fido-like domain"/>
    <property type="match status" value="1"/>
</dbReference>
<dbReference type="PANTHER" id="PTHR13504">
    <property type="entry name" value="FIDO DOMAIN-CONTAINING PROTEIN DDB_G0283145"/>
    <property type="match status" value="1"/>
</dbReference>
<dbReference type="PANTHER" id="PTHR13504:SF38">
    <property type="entry name" value="FIDO DOMAIN-CONTAINING PROTEIN"/>
    <property type="match status" value="1"/>
</dbReference>
<evidence type="ECO:0000313" key="2">
    <source>
        <dbReference type="EMBL" id="SUS08226.1"/>
    </source>
</evidence>
<dbReference type="AlphaFoldDB" id="A0A380TIU7"/>